<evidence type="ECO:0000256" key="11">
    <source>
        <dbReference type="ARBA" id="ARBA00043671"/>
    </source>
</evidence>
<keyword evidence="7" id="KW-0378">Hydrolase</keyword>
<evidence type="ECO:0000256" key="1">
    <source>
        <dbReference type="ARBA" id="ARBA00004370"/>
    </source>
</evidence>
<accession>A0A6S7KC90</accession>
<dbReference type="InterPro" id="IPR029033">
    <property type="entry name" value="His_PPase_superfam"/>
</dbReference>
<dbReference type="InterPro" id="IPR000560">
    <property type="entry name" value="His_Pase_clade-2"/>
</dbReference>
<dbReference type="GO" id="GO:0052745">
    <property type="term" value="F:inositol phosphate phosphatase activity"/>
    <property type="evidence" value="ECO:0007669"/>
    <property type="project" value="TreeGrafter"/>
</dbReference>
<dbReference type="Proteomes" id="UP001152795">
    <property type="component" value="Unassembled WGS sequence"/>
</dbReference>
<dbReference type="GO" id="GO:0016020">
    <property type="term" value="C:membrane"/>
    <property type="evidence" value="ECO:0007669"/>
    <property type="project" value="UniProtKB-SubCell"/>
</dbReference>
<protein>
    <recommendedName>
        <fullName evidence="5">Multiple inositol polyphosphate phosphatase 1</fullName>
        <ecNumber evidence="4">3.1.3.62</ecNumber>
        <ecNumber evidence="3">3.1.3.80</ecNumber>
    </recommendedName>
    <alternativeName>
        <fullName evidence="9">2,3-bisphosphoglycerate 3-phosphatase</fullName>
    </alternativeName>
</protein>
<dbReference type="Pfam" id="PF00328">
    <property type="entry name" value="His_Phos_2"/>
    <property type="match status" value="1"/>
</dbReference>
<evidence type="ECO:0000256" key="5">
    <source>
        <dbReference type="ARBA" id="ARBA00018097"/>
    </source>
</evidence>
<evidence type="ECO:0000313" key="15">
    <source>
        <dbReference type="Proteomes" id="UP001152795"/>
    </source>
</evidence>
<dbReference type="SUPFAM" id="SSF53254">
    <property type="entry name" value="Phosphoglycerate mutase-like"/>
    <property type="match status" value="1"/>
</dbReference>
<dbReference type="EC" id="3.1.3.62" evidence="4"/>
<comment type="similarity">
    <text evidence="2">Belongs to the histidine acid phosphatase family. MINPP1 subfamily.</text>
</comment>
<sequence length="297" mass="33052">ESKFQPVAIKSAGPEEDDKLLSSYDACPRYSVDVEENGLGEYEKFIKGQEIQDVIKAIEKRLRINGTLSLTFQDVNTVRKLCAFGIMNHNDDSWCALLDSENLNVLNYASDLEKYYENSFGNELSYKIICVLLGDITDSLDDFSKGTSEFRGVFRFASSGTLFSLLTMLGLFDNGTALRADNFKQSSNRKFPSTFVPMSANIALVLYTCNSTEVNGKKPDHKVQILVNEKPVGLPCCQGNLNCSLDDFLTYFKDAVDTCDFDTMCALSSTPKAFGSIIRPDILLMEIILIVAFKLSN</sequence>
<evidence type="ECO:0000256" key="3">
    <source>
        <dbReference type="ARBA" id="ARBA00012976"/>
    </source>
</evidence>
<evidence type="ECO:0000256" key="4">
    <source>
        <dbReference type="ARBA" id="ARBA00013040"/>
    </source>
</evidence>
<evidence type="ECO:0000256" key="13">
    <source>
        <dbReference type="ARBA" id="ARBA00043832"/>
    </source>
</evidence>
<reference evidence="14" key="1">
    <citation type="submission" date="2020-04" db="EMBL/GenBank/DDBJ databases">
        <authorList>
            <person name="Alioto T."/>
            <person name="Alioto T."/>
            <person name="Gomez Garrido J."/>
        </authorList>
    </citation>
    <scope>NUCLEOTIDE SEQUENCE</scope>
    <source>
        <strain evidence="14">A484AB</strain>
    </source>
</reference>
<evidence type="ECO:0000256" key="2">
    <source>
        <dbReference type="ARBA" id="ARBA00008422"/>
    </source>
</evidence>
<feature type="non-terminal residue" evidence="14">
    <location>
        <position position="1"/>
    </location>
</feature>
<name>A0A6S7KC90_PARCT</name>
<comment type="catalytic activity">
    <reaction evidence="12">
        <text>1D-myo-inositol hexakisphosphate + H2O = 1D-myo-inositol 1,2,4,5,6-pentakisphosphate + phosphate</text>
        <dbReference type="Rhea" id="RHEA:16989"/>
        <dbReference type="ChEBI" id="CHEBI:15377"/>
        <dbReference type="ChEBI" id="CHEBI:43474"/>
        <dbReference type="ChEBI" id="CHEBI:57798"/>
        <dbReference type="ChEBI" id="CHEBI:58130"/>
        <dbReference type="EC" id="3.1.3.62"/>
    </reaction>
    <physiologicalReaction direction="left-to-right" evidence="12">
        <dbReference type="Rhea" id="RHEA:16990"/>
    </physiologicalReaction>
</comment>
<evidence type="ECO:0000313" key="14">
    <source>
        <dbReference type="EMBL" id="CAB4043015.1"/>
    </source>
</evidence>
<dbReference type="OrthoDB" id="6509975at2759"/>
<dbReference type="EMBL" id="CACRXK020031323">
    <property type="protein sequence ID" value="CAB4043015.1"/>
    <property type="molecule type" value="Genomic_DNA"/>
</dbReference>
<evidence type="ECO:0000256" key="10">
    <source>
        <dbReference type="ARBA" id="ARBA00043668"/>
    </source>
</evidence>
<dbReference type="Gene3D" id="3.40.50.1240">
    <property type="entry name" value="Phosphoglycerate mutase-like"/>
    <property type="match status" value="1"/>
</dbReference>
<comment type="caution">
    <text evidence="14">The sequence shown here is derived from an EMBL/GenBank/DDBJ whole genome shotgun (WGS) entry which is preliminary data.</text>
</comment>
<gene>
    <name evidence="14" type="ORF">PACLA_8A029442</name>
</gene>
<comment type="catalytic activity">
    <reaction evidence="13">
        <text>(2R)-2,3-bisphosphoglycerate + H2O = (2R)-2-phosphoglycerate + phosphate</text>
        <dbReference type="Rhea" id="RHEA:27381"/>
        <dbReference type="ChEBI" id="CHEBI:15377"/>
        <dbReference type="ChEBI" id="CHEBI:43474"/>
        <dbReference type="ChEBI" id="CHEBI:58248"/>
        <dbReference type="ChEBI" id="CHEBI:58289"/>
        <dbReference type="EC" id="3.1.3.80"/>
    </reaction>
    <physiologicalReaction direction="left-to-right" evidence="13">
        <dbReference type="Rhea" id="RHEA:27382"/>
    </physiologicalReaction>
</comment>
<proteinExistence type="inferred from homology"/>
<organism evidence="14 15">
    <name type="scientific">Paramuricea clavata</name>
    <name type="common">Red gorgonian</name>
    <name type="synonym">Violescent sea-whip</name>
    <dbReference type="NCBI Taxonomy" id="317549"/>
    <lineage>
        <taxon>Eukaryota</taxon>
        <taxon>Metazoa</taxon>
        <taxon>Cnidaria</taxon>
        <taxon>Anthozoa</taxon>
        <taxon>Octocorallia</taxon>
        <taxon>Malacalcyonacea</taxon>
        <taxon>Plexauridae</taxon>
        <taxon>Paramuricea</taxon>
    </lineage>
</organism>
<comment type="subcellular location">
    <subcellularLocation>
        <location evidence="1">Membrane</location>
    </subcellularLocation>
</comment>
<evidence type="ECO:0000256" key="6">
    <source>
        <dbReference type="ARBA" id="ARBA00022729"/>
    </source>
</evidence>
<dbReference type="PANTHER" id="PTHR20963">
    <property type="entry name" value="MULTIPLE INOSITOL POLYPHOSPHATE PHOSPHATASE-RELATED"/>
    <property type="match status" value="1"/>
</dbReference>
<dbReference type="PANTHER" id="PTHR20963:SF8">
    <property type="entry name" value="MULTIPLE INOSITOL POLYPHOSPHATE PHOSPHATASE 1"/>
    <property type="match status" value="1"/>
</dbReference>
<evidence type="ECO:0000256" key="9">
    <source>
        <dbReference type="ARBA" id="ARBA00031642"/>
    </source>
</evidence>
<evidence type="ECO:0000256" key="8">
    <source>
        <dbReference type="ARBA" id="ARBA00023136"/>
    </source>
</evidence>
<keyword evidence="6" id="KW-0732">Signal</keyword>
<dbReference type="GO" id="GO:0003993">
    <property type="term" value="F:acid phosphatase activity"/>
    <property type="evidence" value="ECO:0007669"/>
    <property type="project" value="TreeGrafter"/>
</dbReference>
<comment type="catalytic activity">
    <reaction evidence="10">
        <text>1D-myo-inositol 1,2,5,6-tetrakisphosphate + H2O = 1D-myo-inositol 1,2,6-trisphosphate + phosphate</text>
        <dbReference type="Rhea" id="RHEA:77119"/>
        <dbReference type="ChEBI" id="CHEBI:15377"/>
        <dbReference type="ChEBI" id="CHEBI:43474"/>
        <dbReference type="ChEBI" id="CHEBI:195535"/>
        <dbReference type="ChEBI" id="CHEBI:195537"/>
        <dbReference type="EC" id="3.1.3.62"/>
    </reaction>
    <physiologicalReaction direction="left-to-right" evidence="10">
        <dbReference type="Rhea" id="RHEA:77120"/>
    </physiologicalReaction>
</comment>
<evidence type="ECO:0000256" key="7">
    <source>
        <dbReference type="ARBA" id="ARBA00022801"/>
    </source>
</evidence>
<keyword evidence="15" id="KW-1185">Reference proteome</keyword>
<dbReference type="AlphaFoldDB" id="A0A6S7KC90"/>
<comment type="catalytic activity">
    <reaction evidence="11">
        <text>1D-myo-inositol 1,2,4,5,6-pentakisphosphate + H2O = 1D-myo-inositol 1,2,5,6-tetrakisphosphate + phosphate</text>
        <dbReference type="Rhea" id="RHEA:77115"/>
        <dbReference type="ChEBI" id="CHEBI:15377"/>
        <dbReference type="ChEBI" id="CHEBI:43474"/>
        <dbReference type="ChEBI" id="CHEBI:57798"/>
        <dbReference type="ChEBI" id="CHEBI:195535"/>
        <dbReference type="EC" id="3.1.3.62"/>
    </reaction>
    <physiologicalReaction direction="left-to-right" evidence="11">
        <dbReference type="Rhea" id="RHEA:77116"/>
    </physiologicalReaction>
</comment>
<evidence type="ECO:0000256" key="12">
    <source>
        <dbReference type="ARBA" id="ARBA00043691"/>
    </source>
</evidence>
<keyword evidence="8" id="KW-0472">Membrane</keyword>
<dbReference type="GO" id="GO:0034417">
    <property type="term" value="F:bisphosphoglycerate 3-phosphatase activity"/>
    <property type="evidence" value="ECO:0007669"/>
    <property type="project" value="UniProtKB-EC"/>
</dbReference>
<dbReference type="EC" id="3.1.3.80" evidence="3"/>
<dbReference type="CDD" id="cd07061">
    <property type="entry name" value="HP_HAP_like"/>
    <property type="match status" value="1"/>
</dbReference>